<dbReference type="AlphaFoldDB" id="U7R5M9"/>
<sequence>MMKRKMNYAMCILLSLLYTSTALADEPCNVTLCLWGKMNGSSSNECNKPEKQFFNIIKKKRGSFLPNRTFDARKNFLNKECPAAYGASQYVEKVLQKYGKVKL</sequence>
<evidence type="ECO:0000256" key="1">
    <source>
        <dbReference type="SAM" id="SignalP"/>
    </source>
</evidence>
<gene>
    <name evidence="2" type="ORF">O185_01185</name>
</gene>
<dbReference type="Proteomes" id="UP000017133">
    <property type="component" value="Unassembled WGS sequence"/>
</dbReference>
<keyword evidence="1" id="KW-0732">Signal</keyword>
<comment type="caution">
    <text evidence="2">The sequence shown here is derived from an EMBL/GenBank/DDBJ whole genome shotgun (WGS) entry which is preliminary data.</text>
</comment>
<name>U7R5M9_PHOTE</name>
<dbReference type="RefSeq" id="WP_023043464.1">
    <property type="nucleotide sequence ID" value="NZ_AXDT01000012.1"/>
</dbReference>
<feature type="signal peptide" evidence="1">
    <location>
        <begin position="1"/>
        <end position="24"/>
    </location>
</feature>
<dbReference type="InterPro" id="IPR009989">
    <property type="entry name" value="TrbM"/>
</dbReference>
<accession>U7R5M9</accession>
<organism evidence="2 3">
    <name type="scientific">Photorhabdus temperata J3</name>
    <dbReference type="NCBI Taxonomy" id="1389415"/>
    <lineage>
        <taxon>Bacteria</taxon>
        <taxon>Pseudomonadati</taxon>
        <taxon>Pseudomonadota</taxon>
        <taxon>Gammaproteobacteria</taxon>
        <taxon>Enterobacterales</taxon>
        <taxon>Morganellaceae</taxon>
        <taxon>Photorhabdus</taxon>
    </lineage>
</organism>
<dbReference type="Pfam" id="PF07424">
    <property type="entry name" value="TrbM"/>
    <property type="match status" value="1"/>
</dbReference>
<dbReference type="PATRIC" id="fig|1389415.4.peg.225"/>
<dbReference type="EMBL" id="AXDT01000012">
    <property type="protein sequence ID" value="ERT14905.1"/>
    <property type="molecule type" value="Genomic_DNA"/>
</dbReference>
<feature type="chain" id="PRO_5004688029" evidence="1">
    <location>
        <begin position="25"/>
        <end position="103"/>
    </location>
</feature>
<evidence type="ECO:0000313" key="2">
    <source>
        <dbReference type="EMBL" id="ERT14905.1"/>
    </source>
</evidence>
<reference evidence="2 3" key="1">
    <citation type="submission" date="2013-10" db="EMBL/GenBank/DDBJ databases">
        <title>Whole Genome Shotgun Sequence of Photorhabdus temperata J3.</title>
        <authorList>
            <person name="Park G.-S."/>
            <person name="Hong S.-J."/>
            <person name="Shin J.-H."/>
        </authorList>
    </citation>
    <scope>NUCLEOTIDE SEQUENCE [LARGE SCALE GENOMIC DNA]</scope>
    <source>
        <strain evidence="2 3">J3</strain>
    </source>
</reference>
<protein>
    <submittedName>
        <fullName evidence="2">Uncharacterized protein</fullName>
    </submittedName>
</protein>
<proteinExistence type="predicted"/>
<evidence type="ECO:0000313" key="3">
    <source>
        <dbReference type="Proteomes" id="UP000017133"/>
    </source>
</evidence>
<keyword evidence="3" id="KW-1185">Reference proteome</keyword>